<feature type="compositionally biased region" description="Acidic residues" evidence="2">
    <location>
        <begin position="59"/>
        <end position="68"/>
    </location>
</feature>
<dbReference type="AlphaFoldDB" id="Q0F3I0"/>
<dbReference type="HOGENOM" id="CLU_498565_0_0_0"/>
<evidence type="ECO:0000313" key="6">
    <source>
        <dbReference type="Proteomes" id="UP000005297"/>
    </source>
</evidence>
<evidence type="ECO:0000259" key="4">
    <source>
        <dbReference type="PROSITE" id="PS51724"/>
    </source>
</evidence>
<sequence length="546" mass="58288">MGKRDEKGKQKGQQEAELFEESLSHPDDDSAELFSHLQEDFEAALDESASHKQTPADISPEEMQELVDDATHSHDKSLSGAKETAPTTHTGKTADDAQGKPLSAQTDAEEADKPQVQMKDGASSNMNEADEVDGYFVQFSELANSASQQQENTPDDADEDLFMNSDEDLFAGETPSPAPEQKPMIHPLSPPAGKHRAGRRIVAAALALVAVAGGTMYWLATPESDHQTTTDSHTPATTMTDSQLTPQEQAINAAAYPGEGVADSKKQKKQSPAERIAAAEKILADARAAKAKNVQATSATTETNAKQTANAPTTAEQIETAKAELAAEKKRLADAEAVADKIRQAKADALREEQRRAKAAAAVKQLAENKAAAARKTAGKPATGEKRPAAQQVVIREHQPISDHSVSKKMRTPGQRQNKVGQLVVEYGALDGGASTRPTAKPVTSPAVTPVHIDAAKAGKQTPAPSGQAGRWAVILTSASSDKSARQQRARMLELGVQAEIARVTNHGRVFHRIQITGFATRLQAQKQLDLVSRKLGLHGAKIEKL</sequence>
<evidence type="ECO:0000256" key="3">
    <source>
        <dbReference type="SAM" id="Phobius"/>
    </source>
</evidence>
<feature type="region of interest" description="Disordered" evidence="2">
    <location>
        <begin position="372"/>
        <end position="391"/>
    </location>
</feature>
<protein>
    <recommendedName>
        <fullName evidence="4">SPOR domain-containing protein</fullName>
    </recommendedName>
</protein>
<evidence type="ECO:0000256" key="2">
    <source>
        <dbReference type="SAM" id="MobiDB-lite"/>
    </source>
</evidence>
<dbReference type="InterPro" id="IPR007730">
    <property type="entry name" value="SPOR-like_dom"/>
</dbReference>
<dbReference type="SUPFAM" id="SSF110997">
    <property type="entry name" value="Sporulation related repeat"/>
    <property type="match status" value="1"/>
</dbReference>
<feature type="region of interest" description="Disordered" evidence="2">
    <location>
        <begin position="1"/>
        <end position="162"/>
    </location>
</feature>
<dbReference type="PROSITE" id="PS51724">
    <property type="entry name" value="SPOR"/>
    <property type="match status" value="1"/>
</dbReference>
<comment type="caution">
    <text evidence="5">The sequence shown here is derived from an EMBL/GenBank/DDBJ whole genome shotgun (WGS) entry which is preliminary data.</text>
</comment>
<feature type="compositionally biased region" description="Acidic residues" evidence="2">
    <location>
        <begin position="153"/>
        <end position="162"/>
    </location>
</feature>
<evidence type="ECO:0000256" key="1">
    <source>
        <dbReference type="SAM" id="Coils"/>
    </source>
</evidence>
<feature type="region of interest" description="Disordered" evidence="2">
    <location>
        <begin position="224"/>
        <end position="244"/>
    </location>
</feature>
<reference evidence="5 6" key="1">
    <citation type="submission" date="2006-09" db="EMBL/GenBank/DDBJ databases">
        <authorList>
            <person name="Emerson D."/>
            <person name="Ferriera S."/>
            <person name="Johnson J."/>
            <person name="Kravitz S."/>
            <person name="Halpern A."/>
            <person name="Remington K."/>
            <person name="Beeson K."/>
            <person name="Tran B."/>
            <person name="Rogers Y.-H."/>
            <person name="Friedman R."/>
            <person name="Venter J.C."/>
        </authorList>
    </citation>
    <scope>NUCLEOTIDE SEQUENCE [LARGE SCALE GENOMIC DNA]</scope>
    <source>
        <strain evidence="5 6">PV-1</strain>
    </source>
</reference>
<keyword evidence="1" id="KW-0175">Coiled coil</keyword>
<dbReference type="EMBL" id="AATS01000001">
    <property type="protein sequence ID" value="EAU55961.1"/>
    <property type="molecule type" value="Genomic_DNA"/>
</dbReference>
<keyword evidence="3" id="KW-1133">Transmembrane helix</keyword>
<gene>
    <name evidence="5" type="ORF">SPV1_04053</name>
</gene>
<name>Q0F3I0_9PROT</name>
<accession>Q0F3I0</accession>
<dbReference type="GO" id="GO:0042834">
    <property type="term" value="F:peptidoglycan binding"/>
    <property type="evidence" value="ECO:0007669"/>
    <property type="project" value="InterPro"/>
</dbReference>
<feature type="compositionally biased region" description="Low complexity" evidence="2">
    <location>
        <begin position="372"/>
        <end position="382"/>
    </location>
</feature>
<dbReference type="Pfam" id="PF05036">
    <property type="entry name" value="SPOR"/>
    <property type="match status" value="1"/>
</dbReference>
<feature type="region of interest" description="Disordered" evidence="2">
    <location>
        <begin position="294"/>
        <end position="313"/>
    </location>
</feature>
<dbReference type="InterPro" id="IPR036680">
    <property type="entry name" value="SPOR-like_sf"/>
</dbReference>
<feature type="compositionally biased region" description="Polar residues" evidence="2">
    <location>
        <begin position="229"/>
        <end position="244"/>
    </location>
</feature>
<keyword evidence="3" id="KW-0812">Transmembrane</keyword>
<dbReference type="RefSeq" id="WP_009851107.1">
    <property type="nucleotide sequence ID" value="NZ_DS022295.1"/>
</dbReference>
<evidence type="ECO:0000313" key="5">
    <source>
        <dbReference type="EMBL" id="EAU55961.1"/>
    </source>
</evidence>
<dbReference type="Gene3D" id="3.30.70.1070">
    <property type="entry name" value="Sporulation related repeat"/>
    <property type="match status" value="1"/>
</dbReference>
<keyword evidence="3" id="KW-0472">Membrane</keyword>
<feature type="region of interest" description="Disordered" evidence="2">
    <location>
        <begin position="256"/>
        <end position="275"/>
    </location>
</feature>
<feature type="domain" description="SPOR" evidence="4">
    <location>
        <begin position="466"/>
        <end position="545"/>
    </location>
</feature>
<organism evidence="5 6">
    <name type="scientific">Mariprofundus ferrooxydans PV-1</name>
    <dbReference type="NCBI Taxonomy" id="314345"/>
    <lineage>
        <taxon>Bacteria</taxon>
        <taxon>Pseudomonadati</taxon>
        <taxon>Pseudomonadota</taxon>
        <taxon>Candidatius Mariprofundia</taxon>
        <taxon>Mariprofundales</taxon>
        <taxon>Mariprofundaceae</taxon>
        <taxon>Mariprofundus</taxon>
    </lineage>
</organism>
<dbReference type="InParanoid" id="Q0F3I0"/>
<keyword evidence="6" id="KW-1185">Reference proteome</keyword>
<feature type="compositionally biased region" description="Polar residues" evidence="2">
    <location>
        <begin position="141"/>
        <end position="152"/>
    </location>
</feature>
<dbReference type="Proteomes" id="UP000005297">
    <property type="component" value="Unassembled WGS sequence"/>
</dbReference>
<feature type="coiled-coil region" evidence="1">
    <location>
        <begin position="315"/>
        <end position="370"/>
    </location>
</feature>
<feature type="compositionally biased region" description="Basic and acidic residues" evidence="2">
    <location>
        <begin position="1"/>
        <end position="14"/>
    </location>
</feature>
<dbReference type="STRING" id="314344.AL013_04155"/>
<proteinExistence type="predicted"/>
<feature type="transmembrane region" description="Helical" evidence="3">
    <location>
        <begin position="201"/>
        <end position="220"/>
    </location>
</feature>